<dbReference type="Gene3D" id="3.40.430.10">
    <property type="entry name" value="Dihydrofolate Reductase, subunit A"/>
    <property type="match status" value="1"/>
</dbReference>
<dbReference type="SUPFAM" id="SSF53597">
    <property type="entry name" value="Dihydrofolate reductase-like"/>
    <property type="match status" value="1"/>
</dbReference>
<dbReference type="InterPro" id="IPR050765">
    <property type="entry name" value="Riboflavin_Biosynth_HTPR"/>
</dbReference>
<evidence type="ECO:0000313" key="3">
    <source>
        <dbReference type="Proteomes" id="UP001597326"/>
    </source>
</evidence>
<dbReference type="InterPro" id="IPR002734">
    <property type="entry name" value="RibDG_C"/>
</dbReference>
<feature type="domain" description="Bacterial bifunctional deaminase-reductase C-terminal" evidence="1">
    <location>
        <begin position="3"/>
        <end position="177"/>
    </location>
</feature>
<sequence length="186" mass="20324">MTRKLVASLFTSVDGVAADPYLFQYDSFDDDLGAWMTQAIDRVDDAVLGRVSYTEWAGYWPTVTEGEDVSFADFINHVPKHVASRTLRPEDLAWKNSRLIEGDLVEAISALKQTEGGDIAVEGSLSVVRQLVMAGLMDELTLVVHPAVAGTGRRLFDEASPTRLALLDVQRTSKGNLLATYGPHQG</sequence>
<dbReference type="RefSeq" id="WP_343874516.1">
    <property type="nucleotide sequence ID" value="NZ_BAAAIX010000026.1"/>
</dbReference>
<dbReference type="Pfam" id="PF01872">
    <property type="entry name" value="RibD_C"/>
    <property type="match status" value="1"/>
</dbReference>
<evidence type="ECO:0000313" key="2">
    <source>
        <dbReference type="EMBL" id="MFD1890909.1"/>
    </source>
</evidence>
<keyword evidence="3" id="KW-1185">Reference proteome</keyword>
<comment type="caution">
    <text evidence="2">The sequence shown here is derived from an EMBL/GenBank/DDBJ whole genome shotgun (WGS) entry which is preliminary data.</text>
</comment>
<evidence type="ECO:0000259" key="1">
    <source>
        <dbReference type="Pfam" id="PF01872"/>
    </source>
</evidence>
<dbReference type="InterPro" id="IPR024072">
    <property type="entry name" value="DHFR-like_dom_sf"/>
</dbReference>
<accession>A0ABW4RYM3</accession>
<protein>
    <submittedName>
        <fullName evidence="2">Dihydrofolate reductase family protein</fullName>
    </submittedName>
</protein>
<reference evidence="3" key="1">
    <citation type="journal article" date="2019" name="Int. J. Syst. Evol. Microbiol.">
        <title>The Global Catalogue of Microorganisms (GCM) 10K type strain sequencing project: providing services to taxonomists for standard genome sequencing and annotation.</title>
        <authorList>
            <consortium name="The Broad Institute Genomics Platform"/>
            <consortium name="The Broad Institute Genome Sequencing Center for Infectious Disease"/>
            <person name="Wu L."/>
            <person name="Ma J."/>
        </authorList>
    </citation>
    <scope>NUCLEOTIDE SEQUENCE [LARGE SCALE GENOMIC DNA]</scope>
    <source>
        <strain evidence="3">CAIM 431</strain>
    </source>
</reference>
<dbReference type="EMBL" id="JBHUFZ010000028">
    <property type="protein sequence ID" value="MFD1890909.1"/>
    <property type="molecule type" value="Genomic_DNA"/>
</dbReference>
<name>A0ABW4RYM3_9ACTN</name>
<proteinExistence type="predicted"/>
<dbReference type="Proteomes" id="UP001597326">
    <property type="component" value="Unassembled WGS sequence"/>
</dbReference>
<dbReference type="PANTHER" id="PTHR38011">
    <property type="entry name" value="DIHYDROFOLATE REDUCTASE FAMILY PROTEIN (AFU_ORTHOLOGUE AFUA_8G06820)"/>
    <property type="match status" value="1"/>
</dbReference>
<dbReference type="PANTHER" id="PTHR38011:SF2">
    <property type="entry name" value="BIFUNCTIONAL DEAMINASE-REDUCTASE DOMAIN PROTEIN"/>
    <property type="match status" value="1"/>
</dbReference>
<gene>
    <name evidence="2" type="ORF">ACFSCS_12055</name>
</gene>
<organism evidence="2 3">
    <name type="scientific">Luteococcus peritonei</name>
    <dbReference type="NCBI Taxonomy" id="88874"/>
    <lineage>
        <taxon>Bacteria</taxon>
        <taxon>Bacillati</taxon>
        <taxon>Actinomycetota</taxon>
        <taxon>Actinomycetes</taxon>
        <taxon>Propionibacteriales</taxon>
        <taxon>Propionibacteriaceae</taxon>
        <taxon>Luteococcus</taxon>
    </lineage>
</organism>